<organism evidence="1">
    <name type="scientific">marine sediment metagenome</name>
    <dbReference type="NCBI Taxonomy" id="412755"/>
    <lineage>
        <taxon>unclassified sequences</taxon>
        <taxon>metagenomes</taxon>
        <taxon>ecological metagenomes</taxon>
    </lineage>
</organism>
<accession>X1H9D2</accession>
<sequence>MEKVSRPFTIRKLSRSGNSRSMSIGTILPASWIAVKVIVLRSSEGVIELRLEQIK</sequence>
<dbReference type="EMBL" id="BARU01023484">
    <property type="protein sequence ID" value="GAH53680.1"/>
    <property type="molecule type" value="Genomic_DNA"/>
</dbReference>
<protein>
    <submittedName>
        <fullName evidence="1">Uncharacterized protein</fullName>
    </submittedName>
</protein>
<dbReference type="AlphaFoldDB" id="X1H9D2"/>
<name>X1H9D2_9ZZZZ</name>
<reference evidence="1" key="1">
    <citation type="journal article" date="2014" name="Front. Microbiol.">
        <title>High frequency of phylogenetically diverse reductive dehalogenase-homologous genes in deep subseafloor sedimentary metagenomes.</title>
        <authorList>
            <person name="Kawai M."/>
            <person name="Futagami T."/>
            <person name="Toyoda A."/>
            <person name="Takaki Y."/>
            <person name="Nishi S."/>
            <person name="Hori S."/>
            <person name="Arai W."/>
            <person name="Tsubouchi T."/>
            <person name="Morono Y."/>
            <person name="Uchiyama I."/>
            <person name="Ito T."/>
            <person name="Fujiyama A."/>
            <person name="Inagaki F."/>
            <person name="Takami H."/>
        </authorList>
    </citation>
    <scope>NUCLEOTIDE SEQUENCE</scope>
    <source>
        <strain evidence="1">Expedition CK06-06</strain>
    </source>
</reference>
<evidence type="ECO:0000313" key="1">
    <source>
        <dbReference type="EMBL" id="GAH53680.1"/>
    </source>
</evidence>
<gene>
    <name evidence="1" type="ORF">S03H2_38111</name>
</gene>
<comment type="caution">
    <text evidence="1">The sequence shown here is derived from an EMBL/GenBank/DDBJ whole genome shotgun (WGS) entry which is preliminary data.</text>
</comment>
<proteinExistence type="predicted"/>